<sequence>MFPPSVNLDNIDWSTRRLQIDFPVQFYWYCYRRRCFFPSSTLSDRVLWLNNIPQVGLTMKVSTIQLVP</sequence>
<dbReference type="AlphaFoldDB" id="A0A251UCJ5"/>
<dbReference type="STRING" id="4232.A0A251UCJ5"/>
<evidence type="ECO:0000313" key="1">
    <source>
        <dbReference type="EMBL" id="OTG20502.1"/>
    </source>
</evidence>
<dbReference type="Proteomes" id="UP000215914">
    <property type="component" value="Chromosome 7"/>
</dbReference>
<proteinExistence type="predicted"/>
<organism evidence="1 2">
    <name type="scientific">Helianthus annuus</name>
    <name type="common">Common sunflower</name>
    <dbReference type="NCBI Taxonomy" id="4232"/>
    <lineage>
        <taxon>Eukaryota</taxon>
        <taxon>Viridiplantae</taxon>
        <taxon>Streptophyta</taxon>
        <taxon>Embryophyta</taxon>
        <taxon>Tracheophyta</taxon>
        <taxon>Spermatophyta</taxon>
        <taxon>Magnoliopsida</taxon>
        <taxon>eudicotyledons</taxon>
        <taxon>Gunneridae</taxon>
        <taxon>Pentapetalae</taxon>
        <taxon>asterids</taxon>
        <taxon>campanulids</taxon>
        <taxon>Asterales</taxon>
        <taxon>Asteraceae</taxon>
        <taxon>Asteroideae</taxon>
        <taxon>Heliantheae alliance</taxon>
        <taxon>Heliantheae</taxon>
        <taxon>Helianthus</taxon>
    </lineage>
</organism>
<protein>
    <submittedName>
        <fullName evidence="1">Uncharacterized protein</fullName>
    </submittedName>
</protein>
<name>A0A251UCJ5_HELAN</name>
<dbReference type="EMBL" id="CM007896">
    <property type="protein sequence ID" value="OTG20502.1"/>
    <property type="molecule type" value="Genomic_DNA"/>
</dbReference>
<gene>
    <name evidence="1" type="ORF">HannXRQ_Chr07g0193831</name>
</gene>
<accession>A0A251UCJ5</accession>
<reference evidence="2" key="1">
    <citation type="journal article" date="2017" name="Nature">
        <title>The sunflower genome provides insights into oil metabolism, flowering and Asterid evolution.</title>
        <authorList>
            <person name="Badouin H."/>
            <person name="Gouzy J."/>
            <person name="Grassa C.J."/>
            <person name="Murat F."/>
            <person name="Staton S.E."/>
            <person name="Cottret L."/>
            <person name="Lelandais-Briere C."/>
            <person name="Owens G.L."/>
            <person name="Carrere S."/>
            <person name="Mayjonade B."/>
            <person name="Legrand L."/>
            <person name="Gill N."/>
            <person name="Kane N.C."/>
            <person name="Bowers J.E."/>
            <person name="Hubner S."/>
            <person name="Bellec A."/>
            <person name="Berard A."/>
            <person name="Berges H."/>
            <person name="Blanchet N."/>
            <person name="Boniface M.C."/>
            <person name="Brunel D."/>
            <person name="Catrice O."/>
            <person name="Chaidir N."/>
            <person name="Claudel C."/>
            <person name="Donnadieu C."/>
            <person name="Faraut T."/>
            <person name="Fievet G."/>
            <person name="Helmstetter N."/>
            <person name="King M."/>
            <person name="Knapp S.J."/>
            <person name="Lai Z."/>
            <person name="Le Paslier M.C."/>
            <person name="Lippi Y."/>
            <person name="Lorenzon L."/>
            <person name="Mandel J.R."/>
            <person name="Marage G."/>
            <person name="Marchand G."/>
            <person name="Marquand E."/>
            <person name="Bret-Mestries E."/>
            <person name="Morien E."/>
            <person name="Nambeesan S."/>
            <person name="Nguyen T."/>
            <person name="Pegot-Espagnet P."/>
            <person name="Pouilly N."/>
            <person name="Raftis F."/>
            <person name="Sallet E."/>
            <person name="Schiex T."/>
            <person name="Thomas J."/>
            <person name="Vandecasteele C."/>
            <person name="Vares D."/>
            <person name="Vear F."/>
            <person name="Vautrin S."/>
            <person name="Crespi M."/>
            <person name="Mangin B."/>
            <person name="Burke J.M."/>
            <person name="Salse J."/>
            <person name="Munos S."/>
            <person name="Vincourt P."/>
            <person name="Rieseberg L.H."/>
            <person name="Langlade N.B."/>
        </authorList>
    </citation>
    <scope>NUCLEOTIDE SEQUENCE [LARGE SCALE GENOMIC DNA]</scope>
    <source>
        <strain evidence="2">cv. SF193</strain>
    </source>
</reference>
<evidence type="ECO:0000313" key="2">
    <source>
        <dbReference type="Proteomes" id="UP000215914"/>
    </source>
</evidence>
<dbReference type="InParanoid" id="A0A251UCJ5"/>
<keyword evidence="2" id="KW-1185">Reference proteome</keyword>